<proteinExistence type="predicted"/>
<evidence type="ECO:0000313" key="1">
    <source>
        <dbReference type="EMBL" id="KAI8025755.1"/>
    </source>
</evidence>
<keyword evidence="2" id="KW-1185">Reference proteome</keyword>
<protein>
    <submittedName>
        <fullName evidence="1">Uncharacterized protein</fullName>
    </submittedName>
</protein>
<accession>A0ACC0ILJ4</accession>
<sequence>MNTVAEAQHAENNAITFVKIENKTGATITYFTSHDFSGRLAPHSRYPPNLENGRDHLFEHMGTPGDNAGSSAAVVYSVTNNDGTVSYWMLSWSNPIVGNYKVLTKIGGQAYPKSSPNDPIWHKLDEELSNSGTTNTSEWKGCVSYMTSIRSNNVPNRVDVDATVARATARA</sequence>
<gene>
    <name evidence="1" type="ORF">LOK49_LG02G01807</name>
</gene>
<organism evidence="1 2">
    <name type="scientific">Camellia lanceoleosa</name>
    <dbReference type="NCBI Taxonomy" id="1840588"/>
    <lineage>
        <taxon>Eukaryota</taxon>
        <taxon>Viridiplantae</taxon>
        <taxon>Streptophyta</taxon>
        <taxon>Embryophyta</taxon>
        <taxon>Tracheophyta</taxon>
        <taxon>Spermatophyta</taxon>
        <taxon>Magnoliopsida</taxon>
        <taxon>eudicotyledons</taxon>
        <taxon>Gunneridae</taxon>
        <taxon>Pentapetalae</taxon>
        <taxon>asterids</taxon>
        <taxon>Ericales</taxon>
        <taxon>Theaceae</taxon>
        <taxon>Camellia</taxon>
    </lineage>
</organism>
<comment type="caution">
    <text evidence="1">The sequence shown here is derived from an EMBL/GenBank/DDBJ whole genome shotgun (WGS) entry which is preliminary data.</text>
</comment>
<name>A0ACC0ILJ4_9ERIC</name>
<evidence type="ECO:0000313" key="2">
    <source>
        <dbReference type="Proteomes" id="UP001060215"/>
    </source>
</evidence>
<dbReference type="EMBL" id="CM045760">
    <property type="protein sequence ID" value="KAI8025755.1"/>
    <property type="molecule type" value="Genomic_DNA"/>
</dbReference>
<reference evidence="1 2" key="1">
    <citation type="journal article" date="2022" name="Plant J.">
        <title>Chromosome-level genome of Camellia lanceoleosa provides a valuable resource for understanding genome evolution and self-incompatibility.</title>
        <authorList>
            <person name="Gong W."/>
            <person name="Xiao S."/>
            <person name="Wang L."/>
            <person name="Liao Z."/>
            <person name="Chang Y."/>
            <person name="Mo W."/>
            <person name="Hu G."/>
            <person name="Li W."/>
            <person name="Zhao G."/>
            <person name="Zhu H."/>
            <person name="Hu X."/>
            <person name="Ji K."/>
            <person name="Xiang X."/>
            <person name="Song Q."/>
            <person name="Yuan D."/>
            <person name="Jin S."/>
            <person name="Zhang L."/>
        </authorList>
    </citation>
    <scope>NUCLEOTIDE SEQUENCE [LARGE SCALE GENOMIC DNA]</scope>
    <source>
        <strain evidence="1">SQ_2022a</strain>
    </source>
</reference>
<dbReference type="Proteomes" id="UP001060215">
    <property type="component" value="Chromosome 3"/>
</dbReference>